<organism evidence="7 8">
    <name type="scientific">Streptomyces scabichelini</name>
    <dbReference type="NCBI Taxonomy" id="2711217"/>
    <lineage>
        <taxon>Bacteria</taxon>
        <taxon>Bacillati</taxon>
        <taxon>Actinomycetota</taxon>
        <taxon>Actinomycetes</taxon>
        <taxon>Kitasatosporales</taxon>
        <taxon>Streptomycetaceae</taxon>
        <taxon>Streptomyces</taxon>
    </lineage>
</organism>
<accession>A0A6G4UY84</accession>
<feature type="chain" id="PRO_5026025441" evidence="5">
    <location>
        <begin position="29"/>
        <end position="502"/>
    </location>
</feature>
<dbReference type="InterPro" id="IPR039424">
    <property type="entry name" value="SBP_5"/>
</dbReference>
<evidence type="ECO:0000256" key="4">
    <source>
        <dbReference type="ARBA" id="ARBA00022729"/>
    </source>
</evidence>
<sequence length="502" mass="53576">MRRIALTGAALTLVSVTACSGGSGNAPAAGSNGTLTLAIGNAATPWDLSTAVLGDNIQYYEPVFDSLVHLDAQANPKPNLATSWSYDKTRTVLTMKLRSAVKFTDGTALDAAAVKANLMHTKEGANEAAGKLNAITSVDAVDSTTVAIHLSAPDPQLVASLGDPSGMIASPKNLEAKGGPVGSGPYVLDKGATTNGSTYTFTRNADYWNKKAYPFNKIVIRNISDPTARLNALLAGQVDWARITPQTASQVKGRGLEVKAHPDSVEGLYIWDRAGKIVPALGKVKVRQALNYAFDRESIVKKVNLGYATATSQMATEGSSWYDKSLEKNYPYDPAKAKKLLAEAGYPNGFTVTMPDVSSVAPGQQAVMTQSLQDIGIKVKVDKIPFTELFSALQSGKYAMSWFKLQSGQPWDFIQSELTKDAAWNPAKDFDPSLNSVIGKAQKATGSTQTDAFREINAYLQTNAFNAPWDVLDAVQGNSKKIKVTPRSYVSAVPIRNMAPAS</sequence>
<comment type="similarity">
    <text evidence="2">Belongs to the bacterial solute-binding protein 5 family.</text>
</comment>
<dbReference type="GO" id="GO:0015833">
    <property type="term" value="P:peptide transport"/>
    <property type="evidence" value="ECO:0007669"/>
    <property type="project" value="TreeGrafter"/>
</dbReference>
<evidence type="ECO:0000313" key="7">
    <source>
        <dbReference type="EMBL" id="NGO06686.1"/>
    </source>
</evidence>
<protein>
    <submittedName>
        <fullName evidence="7">Peptide ABC transporter substrate-binding protein</fullName>
    </submittedName>
</protein>
<dbReference type="Pfam" id="PF00496">
    <property type="entry name" value="SBP_bac_5"/>
    <property type="match status" value="1"/>
</dbReference>
<dbReference type="Gene3D" id="3.10.105.10">
    <property type="entry name" value="Dipeptide-binding Protein, Domain 3"/>
    <property type="match status" value="1"/>
</dbReference>
<dbReference type="EMBL" id="JAAKZY010000006">
    <property type="protein sequence ID" value="NGO06686.1"/>
    <property type="molecule type" value="Genomic_DNA"/>
</dbReference>
<dbReference type="RefSeq" id="WP_165254607.1">
    <property type="nucleotide sequence ID" value="NZ_JAAKZY010000006.1"/>
</dbReference>
<evidence type="ECO:0000256" key="5">
    <source>
        <dbReference type="SAM" id="SignalP"/>
    </source>
</evidence>
<dbReference type="GO" id="GO:0043190">
    <property type="term" value="C:ATP-binding cassette (ABC) transporter complex"/>
    <property type="evidence" value="ECO:0007669"/>
    <property type="project" value="InterPro"/>
</dbReference>
<dbReference type="GO" id="GO:1904680">
    <property type="term" value="F:peptide transmembrane transporter activity"/>
    <property type="evidence" value="ECO:0007669"/>
    <property type="project" value="TreeGrafter"/>
</dbReference>
<dbReference type="PROSITE" id="PS51257">
    <property type="entry name" value="PROKAR_LIPOPROTEIN"/>
    <property type="match status" value="1"/>
</dbReference>
<dbReference type="GO" id="GO:0042597">
    <property type="term" value="C:periplasmic space"/>
    <property type="evidence" value="ECO:0007669"/>
    <property type="project" value="UniProtKB-ARBA"/>
</dbReference>
<reference evidence="7 8" key="1">
    <citation type="submission" date="2020-02" db="EMBL/GenBank/DDBJ databases">
        <title>Whole-genome analyses of novel actinobacteria.</title>
        <authorList>
            <person name="Sahin N."/>
            <person name="Gencbay T."/>
        </authorList>
    </citation>
    <scope>NUCLEOTIDE SEQUENCE [LARGE SCALE GENOMIC DNA]</scope>
    <source>
        <strain evidence="7 8">HC44</strain>
    </source>
</reference>
<keyword evidence="4 5" id="KW-0732">Signal</keyword>
<feature type="domain" description="Solute-binding protein family 5" evidence="6">
    <location>
        <begin position="76"/>
        <end position="408"/>
    </location>
</feature>
<proteinExistence type="inferred from homology"/>
<dbReference type="InterPro" id="IPR000914">
    <property type="entry name" value="SBP_5_dom"/>
</dbReference>
<keyword evidence="8" id="KW-1185">Reference proteome</keyword>
<dbReference type="GO" id="GO:0030313">
    <property type="term" value="C:cell envelope"/>
    <property type="evidence" value="ECO:0007669"/>
    <property type="project" value="UniProtKB-SubCell"/>
</dbReference>
<name>A0A6G4UY84_9ACTN</name>
<evidence type="ECO:0000259" key="6">
    <source>
        <dbReference type="Pfam" id="PF00496"/>
    </source>
</evidence>
<feature type="signal peptide" evidence="5">
    <location>
        <begin position="1"/>
        <end position="28"/>
    </location>
</feature>
<dbReference type="Proteomes" id="UP000472335">
    <property type="component" value="Unassembled WGS sequence"/>
</dbReference>
<evidence type="ECO:0000256" key="3">
    <source>
        <dbReference type="ARBA" id="ARBA00022448"/>
    </source>
</evidence>
<dbReference type="InterPro" id="IPR030678">
    <property type="entry name" value="Peptide/Ni-bd"/>
</dbReference>
<dbReference type="Gene3D" id="3.40.190.10">
    <property type="entry name" value="Periplasmic binding protein-like II"/>
    <property type="match status" value="1"/>
</dbReference>
<dbReference type="PANTHER" id="PTHR30290">
    <property type="entry name" value="PERIPLASMIC BINDING COMPONENT OF ABC TRANSPORTER"/>
    <property type="match status" value="1"/>
</dbReference>
<dbReference type="AlphaFoldDB" id="A0A6G4UY84"/>
<dbReference type="PANTHER" id="PTHR30290:SF10">
    <property type="entry name" value="PERIPLASMIC OLIGOPEPTIDE-BINDING PROTEIN-RELATED"/>
    <property type="match status" value="1"/>
</dbReference>
<dbReference type="PIRSF" id="PIRSF002741">
    <property type="entry name" value="MppA"/>
    <property type="match status" value="1"/>
</dbReference>
<evidence type="ECO:0000256" key="1">
    <source>
        <dbReference type="ARBA" id="ARBA00004196"/>
    </source>
</evidence>
<keyword evidence="3" id="KW-0813">Transport</keyword>
<comment type="caution">
    <text evidence="7">The sequence shown here is derived from an EMBL/GenBank/DDBJ whole genome shotgun (WGS) entry which is preliminary data.</text>
</comment>
<dbReference type="SUPFAM" id="SSF53850">
    <property type="entry name" value="Periplasmic binding protein-like II"/>
    <property type="match status" value="1"/>
</dbReference>
<evidence type="ECO:0000313" key="8">
    <source>
        <dbReference type="Proteomes" id="UP000472335"/>
    </source>
</evidence>
<gene>
    <name evidence="7" type="ORF">G5C60_03135</name>
</gene>
<comment type="subcellular location">
    <subcellularLocation>
        <location evidence="1">Cell envelope</location>
    </subcellularLocation>
</comment>
<evidence type="ECO:0000256" key="2">
    <source>
        <dbReference type="ARBA" id="ARBA00005695"/>
    </source>
</evidence>